<dbReference type="EMBL" id="JAHRIP010061939">
    <property type="protein sequence ID" value="MEQ2305255.1"/>
    <property type="molecule type" value="Genomic_DNA"/>
</dbReference>
<gene>
    <name evidence="1" type="ORF">AMECASPLE_035932</name>
</gene>
<dbReference type="Proteomes" id="UP001469553">
    <property type="component" value="Unassembled WGS sequence"/>
</dbReference>
<organism evidence="1 2">
    <name type="scientific">Ameca splendens</name>
    <dbReference type="NCBI Taxonomy" id="208324"/>
    <lineage>
        <taxon>Eukaryota</taxon>
        <taxon>Metazoa</taxon>
        <taxon>Chordata</taxon>
        <taxon>Craniata</taxon>
        <taxon>Vertebrata</taxon>
        <taxon>Euteleostomi</taxon>
        <taxon>Actinopterygii</taxon>
        <taxon>Neopterygii</taxon>
        <taxon>Teleostei</taxon>
        <taxon>Neoteleostei</taxon>
        <taxon>Acanthomorphata</taxon>
        <taxon>Ovalentaria</taxon>
        <taxon>Atherinomorphae</taxon>
        <taxon>Cyprinodontiformes</taxon>
        <taxon>Goodeidae</taxon>
        <taxon>Ameca</taxon>
    </lineage>
</organism>
<comment type="caution">
    <text evidence="1">The sequence shown here is derived from an EMBL/GenBank/DDBJ whole genome shotgun (WGS) entry which is preliminary data.</text>
</comment>
<sequence length="66" mass="7245">MEWKPRGRHQLVFSLDQPFLKEVVESLWSPFSLVSCSEEFGNSGLDTSALSLHSASNSKPSFSGAT</sequence>
<name>A0ABV0ZI30_9TELE</name>
<accession>A0ABV0ZI30</accession>
<protein>
    <submittedName>
        <fullName evidence="1">Uncharacterized protein</fullName>
    </submittedName>
</protein>
<reference evidence="1 2" key="1">
    <citation type="submission" date="2021-06" db="EMBL/GenBank/DDBJ databases">
        <authorList>
            <person name="Palmer J.M."/>
        </authorList>
    </citation>
    <scope>NUCLEOTIDE SEQUENCE [LARGE SCALE GENOMIC DNA]</scope>
    <source>
        <strain evidence="1 2">AS_MEX2019</strain>
        <tissue evidence="1">Muscle</tissue>
    </source>
</reference>
<proteinExistence type="predicted"/>
<evidence type="ECO:0000313" key="1">
    <source>
        <dbReference type="EMBL" id="MEQ2305255.1"/>
    </source>
</evidence>
<evidence type="ECO:0000313" key="2">
    <source>
        <dbReference type="Proteomes" id="UP001469553"/>
    </source>
</evidence>
<keyword evidence="2" id="KW-1185">Reference proteome</keyword>